<reference evidence="2 3" key="1">
    <citation type="submission" date="2019-04" db="EMBL/GenBank/DDBJ databases">
        <authorList>
            <person name="Feng G."/>
            <person name="Zhu H."/>
        </authorList>
    </citation>
    <scope>NUCLEOTIDE SEQUENCE [LARGE SCALE GENOMIC DNA]</scope>
    <source>
        <strain evidence="2 3">6HR-1</strain>
    </source>
</reference>
<name>A0A4Z0NJD9_9HYPH</name>
<evidence type="ECO:0000256" key="1">
    <source>
        <dbReference type="SAM" id="MobiDB-lite"/>
    </source>
</evidence>
<evidence type="ECO:0000313" key="2">
    <source>
        <dbReference type="EMBL" id="TGD95618.1"/>
    </source>
</evidence>
<feature type="compositionally biased region" description="Gly residues" evidence="1">
    <location>
        <begin position="65"/>
        <end position="76"/>
    </location>
</feature>
<proteinExistence type="predicted"/>
<dbReference type="EMBL" id="SRLB01000027">
    <property type="protein sequence ID" value="TGD95618.1"/>
    <property type="molecule type" value="Genomic_DNA"/>
</dbReference>
<feature type="region of interest" description="Disordered" evidence="1">
    <location>
        <begin position="1"/>
        <end position="76"/>
    </location>
</feature>
<dbReference type="Proteomes" id="UP000297535">
    <property type="component" value="Unassembled WGS sequence"/>
</dbReference>
<accession>A0A4Z0NJD9</accession>
<evidence type="ECO:0000313" key="3">
    <source>
        <dbReference type="Proteomes" id="UP000297535"/>
    </source>
</evidence>
<feature type="compositionally biased region" description="Gly residues" evidence="1">
    <location>
        <begin position="24"/>
        <end position="34"/>
    </location>
</feature>
<sequence>MRNATPERMNPPPSAGEGAPRSGAGEGQRDGAGCGACHDDVDLSGSVVPLSRPASQATLPRRGGRVQGGAPGAHHP</sequence>
<comment type="caution">
    <text evidence="2">The sequence shown here is derived from an EMBL/GenBank/DDBJ whole genome shotgun (WGS) entry which is preliminary data.</text>
</comment>
<organism evidence="2 3">
    <name type="scientific">Methylobacterium nonmethylotrophicum</name>
    <dbReference type="NCBI Taxonomy" id="1141884"/>
    <lineage>
        <taxon>Bacteria</taxon>
        <taxon>Pseudomonadati</taxon>
        <taxon>Pseudomonadota</taxon>
        <taxon>Alphaproteobacteria</taxon>
        <taxon>Hyphomicrobiales</taxon>
        <taxon>Methylobacteriaceae</taxon>
        <taxon>Methylobacterium</taxon>
    </lineage>
</organism>
<gene>
    <name evidence="2" type="ORF">EU555_27270</name>
</gene>
<keyword evidence="3" id="KW-1185">Reference proteome</keyword>
<protein>
    <submittedName>
        <fullName evidence="2">Uncharacterized protein</fullName>
    </submittedName>
</protein>
<dbReference type="AlphaFoldDB" id="A0A4Z0NJD9"/>